<feature type="compositionally biased region" description="Low complexity" evidence="1">
    <location>
        <begin position="1"/>
        <end position="15"/>
    </location>
</feature>
<evidence type="ECO:0000259" key="2">
    <source>
        <dbReference type="Pfam" id="PF04326"/>
    </source>
</evidence>
<comment type="caution">
    <text evidence="3">The sequence shown here is derived from an EMBL/GenBank/DDBJ whole genome shotgun (WGS) entry which is preliminary data.</text>
</comment>
<feature type="region of interest" description="Disordered" evidence="1">
    <location>
        <begin position="1"/>
        <end position="96"/>
    </location>
</feature>
<reference evidence="3 4" key="1">
    <citation type="submission" date="2024-01" db="EMBL/GenBank/DDBJ databases">
        <authorList>
            <person name="Alioto T."/>
            <person name="Alioto T."/>
            <person name="Gomez Garrido J."/>
        </authorList>
    </citation>
    <scope>NUCLEOTIDE SEQUENCE [LARGE SCALE GENOMIC DNA]</scope>
</reference>
<proteinExistence type="predicted"/>
<dbReference type="Gene3D" id="3.30.950.30">
    <property type="entry name" value="Schlafen, AAA domain"/>
    <property type="match status" value="1"/>
</dbReference>
<organism evidence="3 4">
    <name type="scientific">Scomber scombrus</name>
    <name type="common">Atlantic mackerel</name>
    <name type="synonym">Scomber vernalis</name>
    <dbReference type="NCBI Taxonomy" id="13677"/>
    <lineage>
        <taxon>Eukaryota</taxon>
        <taxon>Metazoa</taxon>
        <taxon>Chordata</taxon>
        <taxon>Craniata</taxon>
        <taxon>Vertebrata</taxon>
        <taxon>Euteleostomi</taxon>
        <taxon>Actinopterygii</taxon>
        <taxon>Neopterygii</taxon>
        <taxon>Teleostei</taxon>
        <taxon>Neoteleostei</taxon>
        <taxon>Acanthomorphata</taxon>
        <taxon>Pelagiaria</taxon>
        <taxon>Scombriformes</taxon>
        <taxon>Scombridae</taxon>
        <taxon>Scomber</taxon>
    </lineage>
</organism>
<dbReference type="Proteomes" id="UP001314229">
    <property type="component" value="Unassembled WGS sequence"/>
</dbReference>
<protein>
    <submittedName>
        <fullName evidence="3">Uncharacterized protein LOC128373952</fullName>
    </submittedName>
</protein>
<dbReference type="PANTHER" id="PTHR12155">
    <property type="entry name" value="SCHLAFEN"/>
    <property type="match status" value="1"/>
</dbReference>
<feature type="region of interest" description="Disordered" evidence="1">
    <location>
        <begin position="343"/>
        <end position="381"/>
    </location>
</feature>
<keyword evidence="4" id="KW-1185">Reference proteome</keyword>
<gene>
    <name evidence="3" type="ORF">FSCOSCO3_A028985</name>
</gene>
<accession>A0AAV1PUG9</accession>
<dbReference type="InterPro" id="IPR029684">
    <property type="entry name" value="Schlafen"/>
</dbReference>
<feature type="domain" description="Schlafen AlbA-2" evidence="2">
    <location>
        <begin position="130"/>
        <end position="261"/>
    </location>
</feature>
<evidence type="ECO:0000256" key="1">
    <source>
        <dbReference type="SAM" id="MobiDB-lite"/>
    </source>
</evidence>
<evidence type="ECO:0000313" key="4">
    <source>
        <dbReference type="Proteomes" id="UP001314229"/>
    </source>
</evidence>
<feature type="compositionally biased region" description="Low complexity" evidence="1">
    <location>
        <begin position="80"/>
        <end position="91"/>
    </location>
</feature>
<sequence length="381" mass="42830">MSDASASSSPSSSADETQSNRADVSSSLRSTTSSRAKTNKRNRNKRYRARRARTRRGFGCKGKKRQLGLRRAGQRRRSGHSSPQSQSPPRHYSNSDAQNLIGQLGIAQSISEQDLTSCHWLYYGAHIGNETRNIEFKNGQGNYMQTVFSQHVSKYGSAFLNSEGGSLVVGVNDSGLVCGVYFNHEEEDKTRLLVDRIVRLFHPPVLPHQYSLQFIPVVKLGVQGNHLKVLCLTFKAPPAYSEPTLYQTEQGNMYIRRDGSVEGPLTTAVILEWCKQKWKRKVEKLEQYLYEARSEMWFLAGQIFRLPQFLTPLYHFMATLQNQQRSPPDGDASAYLFQPPAESPCHACSAHNSRAPDQEEESPPPSPPPPPSPSPPQHRQM</sequence>
<name>A0AAV1PUG9_SCOSC</name>
<dbReference type="Pfam" id="PF04326">
    <property type="entry name" value="SLFN_AlbA_2"/>
    <property type="match status" value="1"/>
</dbReference>
<feature type="compositionally biased region" description="Basic residues" evidence="1">
    <location>
        <begin position="37"/>
        <end position="79"/>
    </location>
</feature>
<dbReference type="AlphaFoldDB" id="A0AAV1PUG9"/>
<dbReference type="InterPro" id="IPR007421">
    <property type="entry name" value="Schlafen_AlbA_2_dom"/>
</dbReference>
<dbReference type="InterPro" id="IPR038461">
    <property type="entry name" value="Schlafen_AlbA_2_dom_sf"/>
</dbReference>
<feature type="compositionally biased region" description="Low complexity" evidence="1">
    <location>
        <begin position="25"/>
        <end position="36"/>
    </location>
</feature>
<dbReference type="PANTHER" id="PTHR12155:SF48">
    <property type="entry name" value="RRM DOMAIN-CONTAINING PROTEIN"/>
    <property type="match status" value="1"/>
</dbReference>
<dbReference type="EMBL" id="CAWUFR010000247">
    <property type="protein sequence ID" value="CAK6974071.1"/>
    <property type="molecule type" value="Genomic_DNA"/>
</dbReference>
<evidence type="ECO:0000313" key="3">
    <source>
        <dbReference type="EMBL" id="CAK6974071.1"/>
    </source>
</evidence>
<feature type="compositionally biased region" description="Pro residues" evidence="1">
    <location>
        <begin position="363"/>
        <end position="381"/>
    </location>
</feature>